<dbReference type="Pfam" id="PF03606">
    <property type="entry name" value="DcuC"/>
    <property type="match status" value="1"/>
</dbReference>
<evidence type="ECO:0000256" key="2">
    <source>
        <dbReference type="ARBA" id="ARBA00005275"/>
    </source>
</evidence>
<feature type="transmembrane region" description="Helical" evidence="8">
    <location>
        <begin position="69"/>
        <end position="90"/>
    </location>
</feature>
<evidence type="ECO:0000256" key="5">
    <source>
        <dbReference type="ARBA" id="ARBA00022692"/>
    </source>
</evidence>
<proteinExistence type="inferred from homology"/>
<keyword evidence="4" id="KW-1003">Cell membrane</keyword>
<feature type="transmembrane region" description="Helical" evidence="8">
    <location>
        <begin position="316"/>
        <end position="335"/>
    </location>
</feature>
<feature type="transmembrane region" description="Helical" evidence="8">
    <location>
        <begin position="385"/>
        <end position="407"/>
    </location>
</feature>
<dbReference type="GeneID" id="64061678"/>
<keyword evidence="7 8" id="KW-0472">Membrane</keyword>
<dbReference type="GO" id="GO:0015556">
    <property type="term" value="F:C4-dicarboxylate transmembrane transporter activity"/>
    <property type="evidence" value="ECO:0007669"/>
    <property type="project" value="InterPro"/>
</dbReference>
<protein>
    <submittedName>
        <fullName evidence="9">Anaerobic C4-dicarboxylate uptake C (DcuC) family transporter</fullName>
    </submittedName>
</protein>
<comment type="similarity">
    <text evidence="2">Belongs to the DcuC/DcuD transporter (TC 2.A.61) family.</text>
</comment>
<dbReference type="NCBIfam" id="TIGR00771">
    <property type="entry name" value="DcuC"/>
    <property type="match status" value="1"/>
</dbReference>
<dbReference type="PATRIC" id="fig|1203554.3.peg.466"/>
<reference evidence="9 10" key="1">
    <citation type="submission" date="2013-04" db="EMBL/GenBank/DDBJ databases">
        <title>The Genome Sequence of Sutterella wadsworthensis HGA0223.</title>
        <authorList>
            <consortium name="The Broad Institute Genomics Platform"/>
            <person name="Earl A."/>
            <person name="Ward D."/>
            <person name="Feldgarden M."/>
            <person name="Gevers D."/>
            <person name="Schmidt T.M."/>
            <person name="Dover J."/>
            <person name="Dai D."/>
            <person name="Walker B."/>
            <person name="Young S."/>
            <person name="Zeng Q."/>
            <person name="Gargeya S."/>
            <person name="Fitzgerald M."/>
            <person name="Haas B."/>
            <person name="Abouelleil A."/>
            <person name="Allen A.W."/>
            <person name="Alvarado L."/>
            <person name="Arachchi H.M."/>
            <person name="Berlin A.M."/>
            <person name="Chapman S.B."/>
            <person name="Gainer-Dewar J."/>
            <person name="Goldberg J."/>
            <person name="Griggs A."/>
            <person name="Gujja S."/>
            <person name="Hansen M."/>
            <person name="Howarth C."/>
            <person name="Imamovic A."/>
            <person name="Ireland A."/>
            <person name="Larimer J."/>
            <person name="McCowan C."/>
            <person name="Murphy C."/>
            <person name="Pearson M."/>
            <person name="Poon T.W."/>
            <person name="Priest M."/>
            <person name="Roberts A."/>
            <person name="Saif S."/>
            <person name="Shea T."/>
            <person name="Sisk P."/>
            <person name="Sykes S."/>
            <person name="Wortman J."/>
            <person name="Nusbaum C."/>
            <person name="Birren B."/>
        </authorList>
    </citation>
    <scope>NUCLEOTIDE SEQUENCE [LARGE SCALE GENOMIC DNA]</scope>
    <source>
        <strain evidence="9 10">HGA0223</strain>
    </source>
</reference>
<feature type="transmembrane region" description="Helical" evidence="8">
    <location>
        <begin position="413"/>
        <end position="433"/>
    </location>
</feature>
<keyword evidence="3" id="KW-0813">Transport</keyword>
<keyword evidence="10" id="KW-1185">Reference proteome</keyword>
<comment type="caution">
    <text evidence="9">The sequence shown here is derived from an EMBL/GenBank/DDBJ whole genome shotgun (WGS) entry which is preliminary data.</text>
</comment>
<evidence type="ECO:0000256" key="4">
    <source>
        <dbReference type="ARBA" id="ARBA00022475"/>
    </source>
</evidence>
<evidence type="ECO:0000313" key="10">
    <source>
        <dbReference type="Proteomes" id="UP000014400"/>
    </source>
</evidence>
<dbReference type="EMBL" id="ATCF01000005">
    <property type="protein sequence ID" value="EPE01168.1"/>
    <property type="molecule type" value="Genomic_DNA"/>
</dbReference>
<keyword evidence="6 8" id="KW-1133">Transmembrane helix</keyword>
<dbReference type="GO" id="GO:0005886">
    <property type="term" value="C:plasma membrane"/>
    <property type="evidence" value="ECO:0007669"/>
    <property type="project" value="UniProtKB-SubCell"/>
</dbReference>
<organism evidence="9 10">
    <name type="scientific">Sutterella wadsworthensis HGA0223</name>
    <dbReference type="NCBI Taxonomy" id="1203554"/>
    <lineage>
        <taxon>Bacteria</taxon>
        <taxon>Pseudomonadati</taxon>
        <taxon>Pseudomonadota</taxon>
        <taxon>Betaproteobacteria</taxon>
        <taxon>Burkholderiales</taxon>
        <taxon>Sutterellaceae</taxon>
        <taxon>Sutterella</taxon>
    </lineage>
</organism>
<feature type="transmembrane region" description="Helical" evidence="8">
    <location>
        <begin position="440"/>
        <end position="458"/>
    </location>
</feature>
<accession>S3C4I7</accession>
<feature type="transmembrane region" description="Helical" evidence="8">
    <location>
        <begin position="277"/>
        <end position="296"/>
    </location>
</feature>
<feature type="transmembrane region" description="Helical" evidence="8">
    <location>
        <begin position="26"/>
        <end position="48"/>
    </location>
</feature>
<dbReference type="InterPro" id="IPR018385">
    <property type="entry name" value="C4_dicarb_anaerob_car-like"/>
</dbReference>
<dbReference type="HOGENOM" id="CLU_030262_3_2_4"/>
<evidence type="ECO:0000256" key="8">
    <source>
        <dbReference type="SAM" id="Phobius"/>
    </source>
</evidence>
<dbReference type="AlphaFoldDB" id="S3C4I7"/>
<evidence type="ECO:0000313" key="9">
    <source>
        <dbReference type="EMBL" id="EPE01168.1"/>
    </source>
</evidence>
<dbReference type="PANTHER" id="PTHR42002">
    <property type="entry name" value="ANAEROBIC C4-DICARBOXYLATE TRANSPORTER DCUC-RELATED"/>
    <property type="match status" value="1"/>
</dbReference>
<evidence type="ECO:0000256" key="3">
    <source>
        <dbReference type="ARBA" id="ARBA00022448"/>
    </source>
</evidence>
<gene>
    <name evidence="9" type="ORF">HMPREF1476_00480</name>
</gene>
<feature type="transmembrane region" description="Helical" evidence="8">
    <location>
        <begin position="194"/>
        <end position="215"/>
    </location>
</feature>
<dbReference type="eggNOG" id="COG3069">
    <property type="taxonomic scope" value="Bacteria"/>
</dbReference>
<dbReference type="InterPro" id="IPR004669">
    <property type="entry name" value="C4_dicarb_anaerob_car"/>
</dbReference>
<name>S3C4I7_9BURK</name>
<feature type="transmembrane region" description="Helical" evidence="8">
    <location>
        <begin position="350"/>
        <end position="373"/>
    </location>
</feature>
<evidence type="ECO:0000256" key="6">
    <source>
        <dbReference type="ARBA" id="ARBA00022989"/>
    </source>
</evidence>
<evidence type="ECO:0000256" key="7">
    <source>
        <dbReference type="ARBA" id="ARBA00023136"/>
    </source>
</evidence>
<evidence type="ECO:0000256" key="1">
    <source>
        <dbReference type="ARBA" id="ARBA00004651"/>
    </source>
</evidence>
<comment type="subcellular location">
    <subcellularLocation>
        <location evidence="1">Cell membrane</location>
        <topology evidence="1">Multi-pass membrane protein</topology>
    </subcellularLocation>
</comment>
<sequence>MFAIIIGLIVIALVVTLLLKGYYPQAILFMGGVVLLTCTAIFGWGDLLNAKQTTNFIGFDIFKVFSTGFSSRIAGLGLTLMAIGGFSRYMEHVGASAALFSVFEKPLKLIKSPYVLLGASFLVSQIMVIFVPSHAGLALLLMVTLYPILIRSGVSPMSALGVIGCAQFVDVGPGSGNAILAAQTAGVDVSEYFVYYQLPLFVGVVIILTFVHMFVQRWWDKREGWVFDPNNIQTLAGAKTTEQDKKVPKIYAVLPIIPLFLIIFFSKVAGSHIRMDVVTAMVISTIIAIIFELIRLRNFRDVLASFKLFFEGMGKILVSVVSLIVCGEFFAAGLIKSGFMGTLITAANDAGFGLAAMVIIGGALVWLFSFIMGSGNAAFFSFAPLLPNVAHVIGVPIIQLIFPLQVILGFGRASSPITGAIVAISGLAGVSPFQVAKRTFIPMLFGTAITYIAYFLFWY</sequence>
<dbReference type="STRING" id="1203554.HMPREF1476_00480"/>
<dbReference type="NCBIfam" id="NF037994">
    <property type="entry name" value="DcuC_1"/>
    <property type="match status" value="1"/>
</dbReference>
<keyword evidence="5 8" id="KW-0812">Transmembrane</keyword>
<feature type="transmembrane region" description="Helical" evidence="8">
    <location>
        <begin position="250"/>
        <end position="271"/>
    </location>
</feature>
<dbReference type="RefSeq" id="WP_016473863.1">
    <property type="nucleotide sequence ID" value="NZ_KE150480.1"/>
</dbReference>
<dbReference type="PANTHER" id="PTHR42002:SF2">
    <property type="entry name" value="ANAEROBIC C4-DICARBOXYLATE TRANSPORTER DCUC-RELATED"/>
    <property type="match status" value="1"/>
</dbReference>
<dbReference type="Proteomes" id="UP000014400">
    <property type="component" value="Unassembled WGS sequence"/>
</dbReference>